<keyword evidence="6" id="KW-1133">Transmembrane helix</keyword>
<sequence>MSKVQVEPSAMANSHGQPQPPARWPLCKMRLPSLQNCIKFGIIFCLGLLLLLANQDTCINSSSQQAAVPKPMDQVDQSLQVRSRDIQYHDDCIASLSEQEEKHNQEVASLKQQIRELKRELKKHQAGGTQQVEEPQKYKEVEGGIRAQRSSDVDTHDDLSDFVRQQMAKIDMHKPLHSEYDVVPFSSLNSKLVYSLDSGLPHRPSQRPRGDRKEDLVEAVYFAIDILNKKKDNTFNSFSIDNFVDGIFKSERTIGTYYNLVFRGAQENYYQSMEILRPFSPLQKLRSQVIDTNKILVNIIIPLSGRIDKFKSFIERFKSVCLDNRMLVYLTVVYFGEEGLSEIHSVLFNMAHQYNFHSYKLIRLNLPFSRGRGLEEGVQSWDGSDVLMFFCDVDIAFTKEFLEHCRYHTVPGRTVYYPIVFSLYNPKIVHAVNDAMPDTPQLVVHQEVGFWRDFGFGMTCQYRSDFLSIKGFNMDIKGWGGEDVDLYRRYIQSDLKIIRVTDPTIFHLYHPKECQMNLTAEQYRMCVMSRAVNEASHTQLGILAFQNEVNMTLFHMGQVKHTWLGAAVQQGQDKV</sequence>
<dbReference type="InterPro" id="IPR051227">
    <property type="entry name" value="CS_glycosyltransferase"/>
</dbReference>
<dbReference type="InterPro" id="IPR008428">
    <property type="entry name" value="Chond_GalNAc"/>
</dbReference>
<protein>
    <recommendedName>
        <fullName evidence="9">Hexosyltransferase</fullName>
        <ecNumber evidence="9">2.4.1.-</ecNumber>
    </recommendedName>
</protein>
<gene>
    <name evidence="12 13 14 15 16" type="primary">LOC110991016</name>
</gene>
<feature type="compositionally biased region" description="Basic and acidic residues" evidence="10">
    <location>
        <begin position="134"/>
        <end position="156"/>
    </location>
</feature>
<proteinExistence type="inferred from homology"/>
<keyword evidence="4" id="KW-0812">Transmembrane</keyword>
<keyword evidence="5 9" id="KW-0735">Signal-anchor</keyword>
<accession>A0A8B8A244</accession>
<evidence type="ECO:0000256" key="3">
    <source>
        <dbReference type="ARBA" id="ARBA00022679"/>
    </source>
</evidence>
<keyword evidence="11" id="KW-1185">Reference proteome</keyword>
<keyword evidence="7 9" id="KW-0333">Golgi apparatus</keyword>
<evidence type="ECO:0000256" key="4">
    <source>
        <dbReference type="ARBA" id="ARBA00022692"/>
    </source>
</evidence>
<evidence type="ECO:0000313" key="13">
    <source>
        <dbReference type="RefSeq" id="XP_022111778.1"/>
    </source>
</evidence>
<evidence type="ECO:0000313" key="16">
    <source>
        <dbReference type="RefSeq" id="XP_022111806.1"/>
    </source>
</evidence>
<evidence type="ECO:0000256" key="6">
    <source>
        <dbReference type="ARBA" id="ARBA00022989"/>
    </source>
</evidence>
<evidence type="ECO:0000313" key="11">
    <source>
        <dbReference type="Proteomes" id="UP000694845"/>
    </source>
</evidence>
<evidence type="ECO:0000256" key="2">
    <source>
        <dbReference type="ARBA" id="ARBA00009239"/>
    </source>
</evidence>
<feature type="region of interest" description="Disordered" evidence="10">
    <location>
        <begin position="1"/>
        <end position="22"/>
    </location>
</feature>
<evidence type="ECO:0000313" key="12">
    <source>
        <dbReference type="RefSeq" id="XP_022111768.1"/>
    </source>
</evidence>
<keyword evidence="8" id="KW-0472">Membrane</keyword>
<evidence type="ECO:0000256" key="1">
    <source>
        <dbReference type="ARBA" id="ARBA00004447"/>
    </source>
</evidence>
<comment type="similarity">
    <text evidence="2 9">Belongs to the chondroitin N-acetylgalactosaminyltransferase family.</text>
</comment>
<dbReference type="PANTHER" id="PTHR12369:SF45">
    <property type="entry name" value="HEXOSYLTRANSFERASE"/>
    <property type="match status" value="1"/>
</dbReference>
<evidence type="ECO:0000256" key="7">
    <source>
        <dbReference type="ARBA" id="ARBA00023034"/>
    </source>
</evidence>
<dbReference type="EC" id="2.4.1.-" evidence="9"/>
<dbReference type="SUPFAM" id="SSF53448">
    <property type="entry name" value="Nucleotide-diphospho-sugar transferases"/>
    <property type="match status" value="1"/>
</dbReference>
<feature type="region of interest" description="Disordered" evidence="10">
    <location>
        <begin position="124"/>
        <end position="156"/>
    </location>
</feature>
<dbReference type="GeneID" id="110991016"/>
<dbReference type="KEGG" id="aplc:110991016"/>
<evidence type="ECO:0000256" key="8">
    <source>
        <dbReference type="ARBA" id="ARBA00023136"/>
    </source>
</evidence>
<dbReference type="RefSeq" id="XP_022111806.1">
    <property type="nucleotide sequence ID" value="XM_022256114.1"/>
</dbReference>
<dbReference type="RefSeq" id="XP_022111798.1">
    <property type="nucleotide sequence ID" value="XM_022256106.1"/>
</dbReference>
<dbReference type="GO" id="GO:0047238">
    <property type="term" value="F:glucuronosyl-N-acetylgalactosaminyl-proteoglycan 4-beta-N-acetylgalactosaminyltransferase activity"/>
    <property type="evidence" value="ECO:0007669"/>
    <property type="project" value="TreeGrafter"/>
</dbReference>
<dbReference type="RefSeq" id="XP_022111778.1">
    <property type="nucleotide sequence ID" value="XM_022256086.1"/>
</dbReference>
<evidence type="ECO:0000313" key="14">
    <source>
        <dbReference type="RefSeq" id="XP_022111787.1"/>
    </source>
</evidence>
<dbReference type="GO" id="GO:0032580">
    <property type="term" value="C:Golgi cisterna membrane"/>
    <property type="evidence" value="ECO:0007669"/>
    <property type="project" value="UniProtKB-SubCell"/>
</dbReference>
<dbReference type="Proteomes" id="UP000694845">
    <property type="component" value="Unplaced"/>
</dbReference>
<organism evidence="11 15">
    <name type="scientific">Acanthaster planci</name>
    <name type="common">Crown-of-thorns starfish</name>
    <dbReference type="NCBI Taxonomy" id="133434"/>
    <lineage>
        <taxon>Eukaryota</taxon>
        <taxon>Metazoa</taxon>
        <taxon>Echinodermata</taxon>
        <taxon>Eleutherozoa</taxon>
        <taxon>Asterozoa</taxon>
        <taxon>Asteroidea</taxon>
        <taxon>Valvatacea</taxon>
        <taxon>Valvatida</taxon>
        <taxon>Acanthasteridae</taxon>
        <taxon>Acanthaster</taxon>
    </lineage>
</organism>
<dbReference type="PANTHER" id="PTHR12369">
    <property type="entry name" value="CHONDROITIN SYNTHASE"/>
    <property type="match status" value="1"/>
</dbReference>
<name>A0A8B8A244_ACAPL</name>
<dbReference type="OrthoDB" id="431432at2759"/>
<evidence type="ECO:0000256" key="5">
    <source>
        <dbReference type="ARBA" id="ARBA00022968"/>
    </source>
</evidence>
<evidence type="ECO:0000256" key="10">
    <source>
        <dbReference type="SAM" id="MobiDB-lite"/>
    </source>
</evidence>
<dbReference type="RefSeq" id="XP_022111768.1">
    <property type="nucleotide sequence ID" value="XM_022256076.1"/>
</dbReference>
<evidence type="ECO:0000313" key="15">
    <source>
        <dbReference type="RefSeq" id="XP_022111798.1"/>
    </source>
</evidence>
<dbReference type="Pfam" id="PF05679">
    <property type="entry name" value="CHGN"/>
    <property type="match status" value="1"/>
</dbReference>
<dbReference type="OMA" id="IVVYFGE"/>
<dbReference type="RefSeq" id="XP_022111787.1">
    <property type="nucleotide sequence ID" value="XM_022256095.1"/>
</dbReference>
<comment type="subcellular location">
    <subcellularLocation>
        <location evidence="1 9">Golgi apparatus</location>
        <location evidence="1 9">Golgi stack membrane</location>
        <topology evidence="1 9">Single-pass type II membrane protein</topology>
    </subcellularLocation>
</comment>
<dbReference type="AlphaFoldDB" id="A0A8B8A244"/>
<evidence type="ECO:0000256" key="9">
    <source>
        <dbReference type="RuleBase" id="RU364016"/>
    </source>
</evidence>
<keyword evidence="3 9" id="KW-0808">Transferase</keyword>
<reference evidence="12 13" key="1">
    <citation type="submission" date="2025-04" db="UniProtKB">
        <authorList>
            <consortium name="RefSeq"/>
        </authorList>
    </citation>
    <scope>IDENTIFICATION</scope>
</reference>
<dbReference type="Gene3D" id="3.90.550.10">
    <property type="entry name" value="Spore Coat Polysaccharide Biosynthesis Protein SpsA, Chain A"/>
    <property type="match status" value="1"/>
</dbReference>
<dbReference type="InterPro" id="IPR029044">
    <property type="entry name" value="Nucleotide-diphossugar_trans"/>
</dbReference>